<evidence type="ECO:0008006" key="3">
    <source>
        <dbReference type="Google" id="ProtNLM"/>
    </source>
</evidence>
<dbReference type="RefSeq" id="WP_317137585.1">
    <property type="nucleotide sequence ID" value="NZ_CP043875.1"/>
</dbReference>
<dbReference type="GeneID" id="85229405"/>
<gene>
    <name evidence="1" type="ORF">F1737_04485</name>
</gene>
<name>A0AA97FBG9_9EURY</name>
<evidence type="ECO:0000313" key="1">
    <source>
        <dbReference type="EMBL" id="WOF16012.1"/>
    </source>
</evidence>
<accession>A0AA97FBG9</accession>
<evidence type="ECO:0000313" key="2">
    <source>
        <dbReference type="Proteomes" id="UP001301797"/>
    </source>
</evidence>
<proteinExistence type="predicted"/>
<dbReference type="Proteomes" id="UP001301797">
    <property type="component" value="Chromosome"/>
</dbReference>
<keyword evidence="2" id="KW-1185">Reference proteome</keyword>
<dbReference type="PANTHER" id="PTHR42827">
    <property type="entry name" value="IRON-SULFUR CLUSTER-BINDING PROTEIN-RELATED"/>
    <property type="match status" value="1"/>
</dbReference>
<dbReference type="KEGG" id="mefw:F1737_04485"/>
<reference evidence="1 2" key="1">
    <citation type="submission" date="2019-09" db="EMBL/GenBank/DDBJ databases">
        <title>The complete genome of Methanoplanus sp. FWC-SCC4.</title>
        <authorList>
            <person name="Chen S.-C."/>
            <person name="Zhou Y.-Z."/>
            <person name="Lai M.-C."/>
        </authorList>
    </citation>
    <scope>NUCLEOTIDE SEQUENCE [LARGE SCALE GENOMIC DNA]</scope>
    <source>
        <strain evidence="1 2">FWC-SCC4</strain>
    </source>
</reference>
<dbReference type="PANTHER" id="PTHR42827:SF1">
    <property type="entry name" value="IRON-SULFUR CLUSTER-BINDING PROTEIN"/>
    <property type="match status" value="1"/>
</dbReference>
<dbReference type="EMBL" id="CP043875">
    <property type="protein sequence ID" value="WOF16012.1"/>
    <property type="molecule type" value="Genomic_DNA"/>
</dbReference>
<protein>
    <recommendedName>
        <fullName evidence="3">4Fe-4S ferredoxin-type domain-containing protein</fullName>
    </recommendedName>
</protein>
<dbReference type="AlphaFoldDB" id="A0AA97FBG9"/>
<organism evidence="1 2">
    <name type="scientific">Methanochimaera problematica</name>
    <dbReference type="NCBI Taxonomy" id="2609417"/>
    <lineage>
        <taxon>Archaea</taxon>
        <taxon>Methanobacteriati</taxon>
        <taxon>Methanobacteriota</taxon>
        <taxon>Stenosarchaea group</taxon>
        <taxon>Methanomicrobia</taxon>
        <taxon>Methanomicrobiales</taxon>
        <taxon>Methanomicrobiaceae</taxon>
        <taxon>Methanochimaera</taxon>
    </lineage>
</organism>
<sequence>MLRRITKELAGWLKEVHGIDPHDIPYQINDGGIYLKDAAVMTGLGVIGKNNLLIVPFYGPRIRFRALWIDLEPPEPSTSQKPLFCEECNSPCHIKCPMNAFFDGKYHREKCMERMNGNKKRASKNSLETGISRPVDHCRICELVCPGIRK</sequence>